<organism evidence="3 4">
    <name type="scientific">Agrococcus citreus</name>
    <dbReference type="NCBI Taxonomy" id="84643"/>
    <lineage>
        <taxon>Bacteria</taxon>
        <taxon>Bacillati</taxon>
        <taxon>Actinomycetota</taxon>
        <taxon>Actinomycetes</taxon>
        <taxon>Micrococcales</taxon>
        <taxon>Microbacteriaceae</taxon>
        <taxon>Agrococcus</taxon>
    </lineage>
</organism>
<proteinExistence type="inferred from homology"/>
<gene>
    <name evidence="3" type="ORF">GCM10009640_09970</name>
</gene>
<dbReference type="SUPFAM" id="SSF143120">
    <property type="entry name" value="YefM-like"/>
    <property type="match status" value="1"/>
</dbReference>
<dbReference type="Proteomes" id="UP001501266">
    <property type="component" value="Unassembled WGS sequence"/>
</dbReference>
<comment type="caution">
    <text evidence="3">The sequence shown here is derived from an EMBL/GenBank/DDBJ whole genome shotgun (WGS) entry which is preliminary data.</text>
</comment>
<dbReference type="InterPro" id="IPR006442">
    <property type="entry name" value="Antitoxin_Phd/YefM"/>
</dbReference>
<sequence length="125" mass="13121">MLVALSAQRDPCSPAAQALTEGSASSIATNNAKMYNPAMTSIPSTAARQRWAQTIDAARRTPITITEHGRETVVVMDVELSRRALAALEDAEDAAAAEEAARAIAQGEETVPLSALARELGFNIG</sequence>
<protein>
    <recommendedName>
        <fullName evidence="2">Antitoxin</fullName>
    </recommendedName>
</protein>
<name>A0ABP4JKW2_9MICO</name>
<evidence type="ECO:0000313" key="4">
    <source>
        <dbReference type="Proteomes" id="UP001501266"/>
    </source>
</evidence>
<comment type="similarity">
    <text evidence="1 2">Belongs to the phD/YefM antitoxin family.</text>
</comment>
<evidence type="ECO:0000313" key="3">
    <source>
        <dbReference type="EMBL" id="GAA1420523.1"/>
    </source>
</evidence>
<accession>A0ABP4JKW2</accession>
<dbReference type="Pfam" id="PF02604">
    <property type="entry name" value="PhdYeFM_antitox"/>
    <property type="match status" value="1"/>
</dbReference>
<comment type="function">
    <text evidence="2">Antitoxin component of a type II toxin-antitoxin (TA) system.</text>
</comment>
<dbReference type="EMBL" id="BAAAKK010000002">
    <property type="protein sequence ID" value="GAA1420523.1"/>
    <property type="molecule type" value="Genomic_DNA"/>
</dbReference>
<evidence type="ECO:0000256" key="2">
    <source>
        <dbReference type="RuleBase" id="RU362080"/>
    </source>
</evidence>
<dbReference type="InterPro" id="IPR036165">
    <property type="entry name" value="YefM-like_sf"/>
</dbReference>
<reference evidence="4" key="1">
    <citation type="journal article" date="2019" name="Int. J. Syst. Evol. Microbiol.">
        <title>The Global Catalogue of Microorganisms (GCM) 10K type strain sequencing project: providing services to taxonomists for standard genome sequencing and annotation.</title>
        <authorList>
            <consortium name="The Broad Institute Genomics Platform"/>
            <consortium name="The Broad Institute Genome Sequencing Center for Infectious Disease"/>
            <person name="Wu L."/>
            <person name="Ma J."/>
        </authorList>
    </citation>
    <scope>NUCLEOTIDE SEQUENCE [LARGE SCALE GENOMIC DNA]</scope>
    <source>
        <strain evidence="4">JCM 12398</strain>
    </source>
</reference>
<evidence type="ECO:0000256" key="1">
    <source>
        <dbReference type="ARBA" id="ARBA00009981"/>
    </source>
</evidence>
<dbReference type="NCBIfam" id="TIGR01552">
    <property type="entry name" value="phd_fam"/>
    <property type="match status" value="1"/>
</dbReference>
<keyword evidence="4" id="KW-1185">Reference proteome</keyword>
<dbReference type="Gene3D" id="3.40.1620.10">
    <property type="entry name" value="YefM-like domain"/>
    <property type="match status" value="1"/>
</dbReference>